<name>A0ABP7A8G7_9ACTN</name>
<dbReference type="Gene3D" id="1.20.5.1930">
    <property type="match status" value="1"/>
</dbReference>
<reference evidence="13" key="1">
    <citation type="journal article" date="2019" name="Int. J. Syst. Evol. Microbiol.">
        <title>The Global Catalogue of Microorganisms (GCM) 10K type strain sequencing project: providing services to taxonomists for standard genome sequencing and annotation.</title>
        <authorList>
            <consortium name="The Broad Institute Genomics Platform"/>
            <consortium name="The Broad Institute Genome Sequencing Center for Infectious Disease"/>
            <person name="Wu L."/>
            <person name="Ma J."/>
        </authorList>
    </citation>
    <scope>NUCLEOTIDE SEQUENCE [LARGE SCALE GENOMIC DNA]</scope>
    <source>
        <strain evidence="13">JCM 16902</strain>
    </source>
</reference>
<evidence type="ECO:0000259" key="11">
    <source>
        <dbReference type="Pfam" id="PF07730"/>
    </source>
</evidence>
<feature type="transmembrane region" description="Helical" evidence="9">
    <location>
        <begin position="68"/>
        <end position="88"/>
    </location>
</feature>
<dbReference type="Pfam" id="PF07730">
    <property type="entry name" value="HisKA_3"/>
    <property type="match status" value="1"/>
</dbReference>
<dbReference type="InterPro" id="IPR036890">
    <property type="entry name" value="HATPase_C_sf"/>
</dbReference>
<dbReference type="Gene3D" id="3.30.565.10">
    <property type="entry name" value="Histidine kinase-like ATPase, C-terminal domain"/>
    <property type="match status" value="1"/>
</dbReference>
<feature type="transmembrane region" description="Helical" evidence="9">
    <location>
        <begin position="125"/>
        <end position="142"/>
    </location>
</feature>
<evidence type="ECO:0000256" key="7">
    <source>
        <dbReference type="ARBA" id="ARBA00022840"/>
    </source>
</evidence>
<dbReference type="Pfam" id="PF02518">
    <property type="entry name" value="HATPase_c"/>
    <property type="match status" value="1"/>
</dbReference>
<feature type="domain" description="Histidine kinase/HSP90-like ATPase" evidence="10">
    <location>
        <begin position="304"/>
        <end position="392"/>
    </location>
</feature>
<dbReference type="CDD" id="cd16917">
    <property type="entry name" value="HATPase_UhpB-NarQ-NarX-like"/>
    <property type="match status" value="1"/>
</dbReference>
<evidence type="ECO:0000256" key="8">
    <source>
        <dbReference type="ARBA" id="ARBA00023012"/>
    </source>
</evidence>
<dbReference type="InterPro" id="IPR050482">
    <property type="entry name" value="Sensor_HK_TwoCompSys"/>
</dbReference>
<dbReference type="GO" id="GO:0016301">
    <property type="term" value="F:kinase activity"/>
    <property type="evidence" value="ECO:0007669"/>
    <property type="project" value="UniProtKB-KW"/>
</dbReference>
<dbReference type="EC" id="2.7.13.3" evidence="2"/>
<keyword evidence="5" id="KW-0547">Nucleotide-binding</keyword>
<keyword evidence="9" id="KW-0472">Membrane</keyword>
<evidence type="ECO:0000313" key="12">
    <source>
        <dbReference type="EMBL" id="GAA3627110.1"/>
    </source>
</evidence>
<comment type="catalytic activity">
    <reaction evidence="1">
        <text>ATP + protein L-histidine = ADP + protein N-phospho-L-histidine.</text>
        <dbReference type="EC" id="2.7.13.3"/>
    </reaction>
</comment>
<evidence type="ECO:0000259" key="10">
    <source>
        <dbReference type="Pfam" id="PF02518"/>
    </source>
</evidence>
<sequence length="400" mass="42402">MGEAVTAGGRARERTFSWAWPAFDLLYLLGMFVTATVRESGRDYPGPELTTFVLVSWLPLLRRRRYPAAVLAVVAFVEVVHIAIGVSVPPDPTANVAMGAFQPVPLATMAAAFTLAALVPGRRGWAPGVAASCALLAIGIAVHGRVLLATSFVAFDLALMAVGAGVLISNRRERVARDEHDRQTEIRGEVVAERIRIAQDLHDVLAHHLTLVNTQAGVADYLLRTDPAAASDALRDIAGNTRQALDELRATVGMLRDSSDGDPLRPTPGTDQLGELLDGFRSAGTQVSLLTTGEPVKLPVGQDLAVYRIIQEAVTNATKHAPGAPVEIGLHWQRRNLTLSITNPVGHTPGFQGPGTRHGLIGMRERAVTAGGSLSAGPTRTGGFDVRASIPVHTAQEPPA</sequence>
<gene>
    <name evidence="12" type="ORF">GCM10022223_50500</name>
</gene>
<keyword evidence="7" id="KW-0067">ATP-binding</keyword>
<dbReference type="PANTHER" id="PTHR24421:SF10">
    <property type="entry name" value="NITRATE_NITRITE SENSOR PROTEIN NARQ"/>
    <property type="match status" value="1"/>
</dbReference>
<dbReference type="EMBL" id="BAAAZO010000010">
    <property type="protein sequence ID" value="GAA3627110.1"/>
    <property type="molecule type" value="Genomic_DNA"/>
</dbReference>
<feature type="transmembrane region" description="Helical" evidence="9">
    <location>
        <begin position="18"/>
        <end position="38"/>
    </location>
</feature>
<evidence type="ECO:0000256" key="2">
    <source>
        <dbReference type="ARBA" id="ARBA00012438"/>
    </source>
</evidence>
<evidence type="ECO:0000256" key="9">
    <source>
        <dbReference type="SAM" id="Phobius"/>
    </source>
</evidence>
<evidence type="ECO:0000256" key="6">
    <source>
        <dbReference type="ARBA" id="ARBA00022777"/>
    </source>
</evidence>
<dbReference type="SUPFAM" id="SSF55874">
    <property type="entry name" value="ATPase domain of HSP90 chaperone/DNA topoisomerase II/histidine kinase"/>
    <property type="match status" value="1"/>
</dbReference>
<dbReference type="PANTHER" id="PTHR24421">
    <property type="entry name" value="NITRATE/NITRITE SENSOR PROTEIN NARX-RELATED"/>
    <property type="match status" value="1"/>
</dbReference>
<feature type="transmembrane region" description="Helical" evidence="9">
    <location>
        <begin position="148"/>
        <end position="168"/>
    </location>
</feature>
<keyword evidence="4" id="KW-0808">Transferase</keyword>
<evidence type="ECO:0000256" key="5">
    <source>
        <dbReference type="ARBA" id="ARBA00022741"/>
    </source>
</evidence>
<accession>A0ABP7A8G7</accession>
<keyword evidence="9" id="KW-0812">Transmembrane</keyword>
<keyword evidence="9" id="KW-1133">Transmembrane helix</keyword>
<comment type="caution">
    <text evidence="12">The sequence shown here is derived from an EMBL/GenBank/DDBJ whole genome shotgun (WGS) entry which is preliminary data.</text>
</comment>
<evidence type="ECO:0000256" key="1">
    <source>
        <dbReference type="ARBA" id="ARBA00000085"/>
    </source>
</evidence>
<dbReference type="InterPro" id="IPR003594">
    <property type="entry name" value="HATPase_dom"/>
</dbReference>
<evidence type="ECO:0000256" key="3">
    <source>
        <dbReference type="ARBA" id="ARBA00022553"/>
    </source>
</evidence>
<evidence type="ECO:0000313" key="13">
    <source>
        <dbReference type="Proteomes" id="UP001501074"/>
    </source>
</evidence>
<protein>
    <recommendedName>
        <fullName evidence="2">histidine kinase</fullName>
        <ecNumber evidence="2">2.7.13.3</ecNumber>
    </recommendedName>
</protein>
<keyword evidence="3" id="KW-0597">Phosphoprotein</keyword>
<dbReference type="RefSeq" id="WP_231488856.1">
    <property type="nucleotide sequence ID" value="NZ_BAAAZO010000010.1"/>
</dbReference>
<feature type="domain" description="Signal transduction histidine kinase subgroup 3 dimerisation and phosphoacceptor" evidence="11">
    <location>
        <begin position="193"/>
        <end position="258"/>
    </location>
</feature>
<dbReference type="InterPro" id="IPR011712">
    <property type="entry name" value="Sig_transdc_His_kin_sub3_dim/P"/>
</dbReference>
<organism evidence="12 13">
    <name type="scientific">Kineosporia mesophila</name>
    <dbReference type="NCBI Taxonomy" id="566012"/>
    <lineage>
        <taxon>Bacteria</taxon>
        <taxon>Bacillati</taxon>
        <taxon>Actinomycetota</taxon>
        <taxon>Actinomycetes</taxon>
        <taxon>Kineosporiales</taxon>
        <taxon>Kineosporiaceae</taxon>
        <taxon>Kineosporia</taxon>
    </lineage>
</organism>
<keyword evidence="6 12" id="KW-0418">Kinase</keyword>
<evidence type="ECO:0000256" key="4">
    <source>
        <dbReference type="ARBA" id="ARBA00022679"/>
    </source>
</evidence>
<keyword evidence="8" id="KW-0902">Two-component regulatory system</keyword>
<dbReference type="Proteomes" id="UP001501074">
    <property type="component" value="Unassembled WGS sequence"/>
</dbReference>
<keyword evidence="13" id="KW-1185">Reference proteome</keyword>
<proteinExistence type="predicted"/>
<feature type="transmembrane region" description="Helical" evidence="9">
    <location>
        <begin position="100"/>
        <end position="118"/>
    </location>
</feature>